<keyword evidence="3" id="KW-1185">Reference proteome</keyword>
<proteinExistence type="predicted"/>
<name>A0ABS7BUA7_9SPHN</name>
<evidence type="ECO:0000313" key="2">
    <source>
        <dbReference type="EMBL" id="MBW6533192.1"/>
    </source>
</evidence>
<protein>
    <submittedName>
        <fullName evidence="2">Uncharacterized protein</fullName>
    </submittedName>
</protein>
<feature type="transmembrane region" description="Helical" evidence="1">
    <location>
        <begin position="99"/>
        <end position="117"/>
    </location>
</feature>
<keyword evidence="1" id="KW-0812">Transmembrane</keyword>
<reference evidence="2 3" key="1">
    <citation type="submission" date="2021-07" db="EMBL/GenBank/DDBJ databases">
        <title>Sphingomonas sp.</title>
        <authorList>
            <person name="Feng G."/>
            <person name="Li J."/>
            <person name="Pan M."/>
        </authorList>
    </citation>
    <scope>NUCLEOTIDE SEQUENCE [LARGE SCALE GENOMIC DNA]</scope>
    <source>
        <strain evidence="2 3">RRHST34</strain>
    </source>
</reference>
<sequence>MSNVIPFRRIGEETTSDVAPESSPKPRIDAAKVRRQSAMVARGAGGFAFGLLRLALFLPLLWLRRPIRFMLGLAIFGLFIAMPLIWFGMHGDDPKRMSLFLTASGSWFGGLVFLWCYDSLLLRLSPTPIVLN</sequence>
<dbReference type="Proteomes" id="UP000759103">
    <property type="component" value="Unassembled WGS sequence"/>
</dbReference>
<comment type="caution">
    <text evidence="2">The sequence shown here is derived from an EMBL/GenBank/DDBJ whole genome shotgun (WGS) entry which is preliminary data.</text>
</comment>
<dbReference type="RefSeq" id="WP_219750716.1">
    <property type="nucleotide sequence ID" value="NZ_JAHXZN010000016.1"/>
</dbReference>
<evidence type="ECO:0000313" key="3">
    <source>
        <dbReference type="Proteomes" id="UP000759103"/>
    </source>
</evidence>
<feature type="transmembrane region" description="Helical" evidence="1">
    <location>
        <begin position="69"/>
        <end position="87"/>
    </location>
</feature>
<accession>A0ABS7BUA7</accession>
<organism evidence="2 3">
    <name type="scientific">Sphingomonas citri</name>
    <dbReference type="NCBI Taxonomy" id="2862499"/>
    <lineage>
        <taxon>Bacteria</taxon>
        <taxon>Pseudomonadati</taxon>
        <taxon>Pseudomonadota</taxon>
        <taxon>Alphaproteobacteria</taxon>
        <taxon>Sphingomonadales</taxon>
        <taxon>Sphingomonadaceae</taxon>
        <taxon>Sphingomonas</taxon>
    </lineage>
</organism>
<gene>
    <name evidence="2" type="ORF">KZ820_20820</name>
</gene>
<evidence type="ECO:0000256" key="1">
    <source>
        <dbReference type="SAM" id="Phobius"/>
    </source>
</evidence>
<feature type="transmembrane region" description="Helical" evidence="1">
    <location>
        <begin position="44"/>
        <end position="63"/>
    </location>
</feature>
<keyword evidence="1" id="KW-0472">Membrane</keyword>
<keyword evidence="1" id="KW-1133">Transmembrane helix</keyword>
<dbReference type="EMBL" id="JAHXZN010000016">
    <property type="protein sequence ID" value="MBW6533192.1"/>
    <property type="molecule type" value="Genomic_DNA"/>
</dbReference>